<proteinExistence type="predicted"/>
<evidence type="ECO:0000313" key="2">
    <source>
        <dbReference type="EMBL" id="MDC0740905.1"/>
    </source>
</evidence>
<name>A0ABT5EJH9_9BACT</name>
<evidence type="ECO:0000313" key="3">
    <source>
        <dbReference type="Proteomes" id="UP001221411"/>
    </source>
</evidence>
<organism evidence="2 3">
    <name type="scientific">Polyangium mundeleinium</name>
    <dbReference type="NCBI Taxonomy" id="2995306"/>
    <lineage>
        <taxon>Bacteria</taxon>
        <taxon>Pseudomonadati</taxon>
        <taxon>Myxococcota</taxon>
        <taxon>Polyangia</taxon>
        <taxon>Polyangiales</taxon>
        <taxon>Polyangiaceae</taxon>
        <taxon>Polyangium</taxon>
    </lineage>
</organism>
<dbReference type="EMBL" id="JAQNDO010000001">
    <property type="protein sequence ID" value="MDC0740905.1"/>
    <property type="molecule type" value="Genomic_DNA"/>
</dbReference>
<accession>A0ABT5EJH9</accession>
<reference evidence="2 3" key="1">
    <citation type="submission" date="2022-11" db="EMBL/GenBank/DDBJ databases">
        <title>Minimal conservation of predation-associated metabolite biosynthetic gene clusters underscores biosynthetic potential of Myxococcota including descriptions for ten novel species: Archangium lansinium sp. nov., Myxococcus landrumus sp. nov., Nannocystis bai.</title>
        <authorList>
            <person name="Ahearne A."/>
            <person name="Stevens C."/>
            <person name="Dowd S."/>
        </authorList>
    </citation>
    <scope>NUCLEOTIDE SEQUENCE [LARGE SCALE GENOMIC DNA]</scope>
    <source>
        <strain evidence="2 3">RJM3</strain>
    </source>
</reference>
<feature type="compositionally biased region" description="Acidic residues" evidence="1">
    <location>
        <begin position="57"/>
        <end position="77"/>
    </location>
</feature>
<protein>
    <submittedName>
        <fullName evidence="2">Uncharacterized protein</fullName>
    </submittedName>
</protein>
<dbReference type="Proteomes" id="UP001221411">
    <property type="component" value="Unassembled WGS sequence"/>
</dbReference>
<evidence type="ECO:0000256" key="1">
    <source>
        <dbReference type="SAM" id="MobiDB-lite"/>
    </source>
</evidence>
<sequence length="393" mass="40298">MRAFRILAWYLGVLVAFGVAACGFATSEYVSVCYNDAQEEVPCCGPAGEKYACPPDSGDDADVDAGDDVDASDDDGGPEAGPDASSLVCPGQCVPSGGGGWGDTPSFVWMGKETDPPAPPLPGMAWVTWVDVVFAEPVCPVCSCAPPDVGCTMPSSWAANSTACQDLPSPYITPFDAPIGWDGSCTAANPIPGGAMCEGGPCVRSLSVEPPVVAPCVAEPAIPPEGQPLPPPVRTKVIEYSPAQIGACEGGIDRCVMKTPPGYRLCLVAYGPLAAQTCPEAWPERHDGWKNVAEQRFCSACSCGPPEGGFCEVRVEAFADDACGNERGSLVLTSSEGGKCVDLTSGTALAGKTAEVLSSGPGTCQPNGGEIIGEPLTEVPVTYCCVPELVPPP</sequence>
<dbReference type="PROSITE" id="PS51257">
    <property type="entry name" value="PROKAR_LIPOPROTEIN"/>
    <property type="match status" value="1"/>
</dbReference>
<dbReference type="RefSeq" id="WP_271916111.1">
    <property type="nucleotide sequence ID" value="NZ_JAQNDO010000001.1"/>
</dbReference>
<feature type="region of interest" description="Disordered" evidence="1">
    <location>
        <begin position="55"/>
        <end position="88"/>
    </location>
</feature>
<gene>
    <name evidence="2" type="ORF">POL67_06075</name>
</gene>
<comment type="caution">
    <text evidence="2">The sequence shown here is derived from an EMBL/GenBank/DDBJ whole genome shotgun (WGS) entry which is preliminary data.</text>
</comment>
<keyword evidence="3" id="KW-1185">Reference proteome</keyword>